<evidence type="ECO:0000313" key="3">
    <source>
        <dbReference type="Proteomes" id="UP001589818"/>
    </source>
</evidence>
<reference evidence="2 3" key="1">
    <citation type="submission" date="2024-09" db="EMBL/GenBank/DDBJ databases">
        <authorList>
            <person name="Sun Q."/>
            <person name="Mori K."/>
        </authorList>
    </citation>
    <scope>NUCLEOTIDE SEQUENCE [LARGE SCALE GENOMIC DNA]</scope>
    <source>
        <strain evidence="2 3">CCM 4839</strain>
    </source>
</reference>
<keyword evidence="3" id="KW-1185">Reference proteome</keyword>
<evidence type="ECO:0000256" key="1">
    <source>
        <dbReference type="SAM" id="SignalP"/>
    </source>
</evidence>
<protein>
    <recommendedName>
        <fullName evidence="4">Lipoprotein</fullName>
    </recommendedName>
</protein>
<organism evidence="2 3">
    <name type="scientific">Paenibacillus mendelii</name>
    <dbReference type="NCBI Taxonomy" id="206163"/>
    <lineage>
        <taxon>Bacteria</taxon>
        <taxon>Bacillati</taxon>
        <taxon>Bacillota</taxon>
        <taxon>Bacilli</taxon>
        <taxon>Bacillales</taxon>
        <taxon>Paenibacillaceae</taxon>
        <taxon>Paenibacillus</taxon>
    </lineage>
</organism>
<dbReference type="Proteomes" id="UP001589818">
    <property type="component" value="Unassembled WGS sequence"/>
</dbReference>
<feature type="signal peptide" evidence="1">
    <location>
        <begin position="1"/>
        <end position="29"/>
    </location>
</feature>
<keyword evidence="1" id="KW-0732">Signal</keyword>
<feature type="chain" id="PRO_5045494740" description="Lipoprotein" evidence="1">
    <location>
        <begin position="30"/>
        <end position="187"/>
    </location>
</feature>
<accession>A0ABV6J8T8</accession>
<dbReference type="PROSITE" id="PS51257">
    <property type="entry name" value="PROKAR_LIPOPROTEIN"/>
    <property type="match status" value="1"/>
</dbReference>
<evidence type="ECO:0008006" key="4">
    <source>
        <dbReference type="Google" id="ProtNLM"/>
    </source>
</evidence>
<comment type="caution">
    <text evidence="2">The sequence shown here is derived from an EMBL/GenBank/DDBJ whole genome shotgun (WGS) entry which is preliminary data.</text>
</comment>
<sequence length="187" mass="20775">MQRMTSMTKKTRFAGILLMIMLLSSILTACGSSADLTVFIMPREHLPDGVSEKVEEKLQKAFGEDKKMAVHGTPMYNDQKMIVELAAGGNGIMILPKEVLENMMAQGAAVQLDQWFKTEDYPEGVMESVVGDKDSEKKVTALFALPVEKIPVFKEAGYEEKDMFIFIPANAPDEELSVEVLKEIVKP</sequence>
<gene>
    <name evidence="2" type="ORF">ACFFJ8_13085</name>
</gene>
<dbReference type="RefSeq" id="WP_204819406.1">
    <property type="nucleotide sequence ID" value="NZ_JANHOF010000003.1"/>
</dbReference>
<dbReference type="EMBL" id="JBHLVF010000017">
    <property type="protein sequence ID" value="MFC0392300.1"/>
    <property type="molecule type" value="Genomic_DNA"/>
</dbReference>
<proteinExistence type="predicted"/>
<name>A0ABV6J8T8_9BACL</name>
<evidence type="ECO:0000313" key="2">
    <source>
        <dbReference type="EMBL" id="MFC0392300.1"/>
    </source>
</evidence>